<reference evidence="2 3" key="1">
    <citation type="submission" date="2024-08" db="EMBL/GenBank/DDBJ databases">
        <authorList>
            <person name="Cucini C."/>
            <person name="Frati F."/>
        </authorList>
    </citation>
    <scope>NUCLEOTIDE SEQUENCE [LARGE SCALE GENOMIC DNA]</scope>
</reference>
<evidence type="ECO:0000313" key="2">
    <source>
        <dbReference type="EMBL" id="CAL8110473.1"/>
    </source>
</evidence>
<dbReference type="EMBL" id="CAXLJM020000045">
    <property type="protein sequence ID" value="CAL8110473.1"/>
    <property type="molecule type" value="Genomic_DNA"/>
</dbReference>
<dbReference type="PROSITE" id="PS50280">
    <property type="entry name" value="SET"/>
    <property type="match status" value="1"/>
</dbReference>
<accession>A0ABP1QR40</accession>
<dbReference type="Gene3D" id="2.170.270.10">
    <property type="entry name" value="SET domain"/>
    <property type="match status" value="1"/>
</dbReference>
<feature type="domain" description="SET" evidence="1">
    <location>
        <begin position="8"/>
        <end position="259"/>
    </location>
</feature>
<dbReference type="Gene3D" id="6.10.140.2220">
    <property type="match status" value="1"/>
</dbReference>
<evidence type="ECO:0000259" key="1">
    <source>
        <dbReference type="PROSITE" id="PS50280"/>
    </source>
</evidence>
<dbReference type="CDD" id="cd20071">
    <property type="entry name" value="SET_SMYD"/>
    <property type="match status" value="1"/>
</dbReference>
<sequence length="516" mass="58925">MENITTRLPCVIQRNGCNGEHLVASRPIREGELIFQEKPLVTGPLGVAFCEPKAFSTCLGCYKTIPSLYRCSKCGFPVCGLQCENMPDHANYECKIFAESPVNPVVNPSEYEKIKILRILLLKEKCPEKWKLIQSLESRESIRRQNFCAVATDIALYKFIKQECHLTEYDFDELHHVSGVSFIHSFPTNCPDVSDSPNHVSAARYASLLFYNASLLSHDCFPNTRYAIHASSGKNSSYSISVIATRNIAEGEPVTTSYVDPTLGTFERREILRERYYITCTCERCSDASEFNTFYSAIKCKNLDCHSGYLLPIFPLDSNSEWRCNKNCSEMPTSPNWIASLIQEVRSQASMSHSWETFDDMLEKYRTTVLHRNHYLVVEMQVELLKMIEKFIHQVESSQQIPLAKKMVELSRSSLAVMDVIYPGCNTFRGRLLYYLHEGLLALCLSRVNECADKTDQEIVRKSCKKHFVEALEIIREAREILLLESVGTIDWKNGTILSTESPRIKSLMAFFSFKN</sequence>
<dbReference type="PANTHER" id="PTHR46455">
    <property type="entry name" value="SET AND MYND DOMAIN CONTAINING, ARTHROPOD-SPECIFIC, MEMBER 4, ISOFORM A"/>
    <property type="match status" value="1"/>
</dbReference>
<organism evidence="2 3">
    <name type="scientific">Orchesella dallaii</name>
    <dbReference type="NCBI Taxonomy" id="48710"/>
    <lineage>
        <taxon>Eukaryota</taxon>
        <taxon>Metazoa</taxon>
        <taxon>Ecdysozoa</taxon>
        <taxon>Arthropoda</taxon>
        <taxon>Hexapoda</taxon>
        <taxon>Collembola</taxon>
        <taxon>Entomobryomorpha</taxon>
        <taxon>Entomobryoidea</taxon>
        <taxon>Orchesellidae</taxon>
        <taxon>Orchesellinae</taxon>
        <taxon>Orchesella</taxon>
    </lineage>
</organism>
<evidence type="ECO:0000313" key="3">
    <source>
        <dbReference type="Proteomes" id="UP001642540"/>
    </source>
</evidence>
<dbReference type="Proteomes" id="UP001642540">
    <property type="component" value="Unassembled WGS sequence"/>
</dbReference>
<gene>
    <name evidence="2" type="ORF">ODALV1_LOCUS14279</name>
</gene>
<dbReference type="PANTHER" id="PTHR46455:SF5">
    <property type="entry name" value="SET AND MYND DOMAIN CONTAINING, ARTHROPOD-SPECIFIC, MEMBER 4, ISOFORM A"/>
    <property type="match status" value="1"/>
</dbReference>
<dbReference type="InterPro" id="IPR001214">
    <property type="entry name" value="SET_dom"/>
</dbReference>
<comment type="caution">
    <text evidence="2">The sequence shown here is derived from an EMBL/GenBank/DDBJ whole genome shotgun (WGS) entry which is preliminary data.</text>
</comment>
<dbReference type="SUPFAM" id="SSF82199">
    <property type="entry name" value="SET domain"/>
    <property type="match status" value="1"/>
</dbReference>
<dbReference type="InterPro" id="IPR053010">
    <property type="entry name" value="SET_SmydA-8"/>
</dbReference>
<dbReference type="Pfam" id="PF00856">
    <property type="entry name" value="SET"/>
    <property type="match status" value="1"/>
</dbReference>
<protein>
    <recommendedName>
        <fullName evidence="1">SET domain-containing protein</fullName>
    </recommendedName>
</protein>
<proteinExistence type="predicted"/>
<keyword evidence="3" id="KW-1185">Reference proteome</keyword>
<dbReference type="Gene3D" id="1.10.220.160">
    <property type="match status" value="1"/>
</dbReference>
<name>A0ABP1QR40_9HEXA</name>
<dbReference type="InterPro" id="IPR046341">
    <property type="entry name" value="SET_dom_sf"/>
</dbReference>